<dbReference type="InterPro" id="IPR042177">
    <property type="entry name" value="Cell/Rod_1"/>
</dbReference>
<name>A0A6J4ST61_9ACTN</name>
<dbReference type="Pfam" id="PF04085">
    <property type="entry name" value="MreC"/>
    <property type="match status" value="1"/>
</dbReference>
<evidence type="ECO:0000256" key="3">
    <source>
        <dbReference type="ARBA" id="ARBA00022960"/>
    </source>
</evidence>
<organism evidence="8">
    <name type="scientific">uncultured Solirubrobacteraceae bacterium</name>
    <dbReference type="NCBI Taxonomy" id="1162706"/>
    <lineage>
        <taxon>Bacteria</taxon>
        <taxon>Bacillati</taxon>
        <taxon>Actinomycetota</taxon>
        <taxon>Thermoleophilia</taxon>
        <taxon>Solirubrobacterales</taxon>
        <taxon>Solirubrobacteraceae</taxon>
        <taxon>environmental samples</taxon>
    </lineage>
</organism>
<dbReference type="AlphaFoldDB" id="A0A6J4ST61"/>
<evidence type="ECO:0000256" key="1">
    <source>
        <dbReference type="ARBA" id="ARBA00009369"/>
    </source>
</evidence>
<evidence type="ECO:0000256" key="4">
    <source>
        <dbReference type="ARBA" id="ARBA00032089"/>
    </source>
</evidence>
<dbReference type="PANTHER" id="PTHR34138:SF1">
    <property type="entry name" value="CELL SHAPE-DETERMINING PROTEIN MREC"/>
    <property type="match status" value="1"/>
</dbReference>
<dbReference type="InterPro" id="IPR042175">
    <property type="entry name" value="Cell/Rod_MreC_2"/>
</dbReference>
<dbReference type="Gene3D" id="2.40.10.340">
    <property type="entry name" value="Rod shape-determining protein MreC, domain 1"/>
    <property type="match status" value="1"/>
</dbReference>
<dbReference type="PANTHER" id="PTHR34138">
    <property type="entry name" value="CELL SHAPE-DETERMINING PROTEIN MREC"/>
    <property type="match status" value="1"/>
</dbReference>
<comment type="similarity">
    <text evidence="1 5">Belongs to the MreC family.</text>
</comment>
<evidence type="ECO:0000259" key="7">
    <source>
        <dbReference type="Pfam" id="PF04085"/>
    </source>
</evidence>
<reference evidence="8" key="1">
    <citation type="submission" date="2020-02" db="EMBL/GenBank/DDBJ databases">
        <authorList>
            <person name="Meier V. D."/>
        </authorList>
    </citation>
    <scope>NUCLEOTIDE SEQUENCE</scope>
    <source>
        <strain evidence="8">AVDCRST_MAG53</strain>
    </source>
</reference>
<dbReference type="InterPro" id="IPR007221">
    <property type="entry name" value="MreC"/>
</dbReference>
<comment type="function">
    <text evidence="5">Involved in formation and maintenance of cell shape.</text>
</comment>
<dbReference type="PIRSF" id="PIRSF038471">
    <property type="entry name" value="MreC"/>
    <property type="match status" value="1"/>
</dbReference>
<keyword evidence="3 5" id="KW-0133">Cell shape</keyword>
<dbReference type="EMBL" id="CADCVR010000071">
    <property type="protein sequence ID" value="CAA9504666.1"/>
    <property type="molecule type" value="Genomic_DNA"/>
</dbReference>
<evidence type="ECO:0000256" key="5">
    <source>
        <dbReference type="PIRNR" id="PIRNR038471"/>
    </source>
</evidence>
<protein>
    <recommendedName>
        <fullName evidence="2 5">Cell shape-determining protein MreC</fullName>
    </recommendedName>
    <alternativeName>
        <fullName evidence="4 5">Cell shape protein MreC</fullName>
    </alternativeName>
</protein>
<dbReference type="Gene3D" id="2.40.10.350">
    <property type="entry name" value="Rod shape-determining protein MreC, domain 2"/>
    <property type="match status" value="1"/>
</dbReference>
<dbReference type="NCBIfam" id="TIGR00219">
    <property type="entry name" value="mreC"/>
    <property type="match status" value="1"/>
</dbReference>
<keyword evidence="6" id="KW-0175">Coiled coil</keyword>
<dbReference type="InterPro" id="IPR055342">
    <property type="entry name" value="MreC_beta-barrel_core"/>
</dbReference>
<feature type="coiled-coil region" evidence="6">
    <location>
        <begin position="88"/>
        <end position="118"/>
    </location>
</feature>
<gene>
    <name evidence="8" type="ORF">AVDCRST_MAG53-2355</name>
</gene>
<accession>A0A6J4ST61</accession>
<sequence>MHDKTIRRRRLVLLGLVVGSLLLLTASFGDSAGGGLGAIQRGASAVLTPVQEGASRALKPVRDGAGWVGDTFEAKGKNKELRGDLAEARQVRVDIDALRRENAELRRMLDMNERLQIQDMGLVAARVITRSPNVINQTIKVNQGSAQGVAKGQPVLTGSGLVGTVDAVGPNFAIVELVTDADFGAGAKVSQSGIPGVVTPAAGAPRELRMEYTEATDDVRRGNTLVTSGTSDPEFPSPFPPDVPIGRVIEVEDPGSDSQVIHVRPFVDVRDVNFVEIVTKMDPSRS</sequence>
<feature type="domain" description="Rod shape-determining protein MreC beta-barrel core" evidence="7">
    <location>
        <begin position="127"/>
        <end position="278"/>
    </location>
</feature>
<evidence type="ECO:0000256" key="2">
    <source>
        <dbReference type="ARBA" id="ARBA00013855"/>
    </source>
</evidence>
<dbReference type="GO" id="GO:0005886">
    <property type="term" value="C:plasma membrane"/>
    <property type="evidence" value="ECO:0007669"/>
    <property type="project" value="TreeGrafter"/>
</dbReference>
<evidence type="ECO:0000256" key="6">
    <source>
        <dbReference type="SAM" id="Coils"/>
    </source>
</evidence>
<dbReference type="GO" id="GO:0008360">
    <property type="term" value="P:regulation of cell shape"/>
    <property type="evidence" value="ECO:0007669"/>
    <property type="project" value="UniProtKB-KW"/>
</dbReference>
<evidence type="ECO:0000313" key="8">
    <source>
        <dbReference type="EMBL" id="CAA9504666.1"/>
    </source>
</evidence>
<proteinExistence type="inferred from homology"/>